<dbReference type="OrthoDB" id="428577at2759"/>
<dbReference type="AlphaFoldDB" id="A0A9N9CD20"/>
<sequence length="82" mass="8987">RCMIPSAKVNSFGLNGLGHGLDQNLFIGGRVPNVEVRLNGLGKGGQLFVNVKTLTGKTITLEVKSIITIYKLKSLRKINFCW</sequence>
<proteinExistence type="predicted"/>
<name>A0A9N9CD20_9GLOM</name>
<dbReference type="SUPFAM" id="SSF54236">
    <property type="entry name" value="Ubiquitin-like"/>
    <property type="match status" value="1"/>
</dbReference>
<evidence type="ECO:0000313" key="1">
    <source>
        <dbReference type="EMBL" id="CAG8594625.1"/>
    </source>
</evidence>
<dbReference type="EMBL" id="CAJVPQ010002368">
    <property type="protein sequence ID" value="CAG8594625.1"/>
    <property type="molecule type" value="Genomic_DNA"/>
</dbReference>
<protein>
    <submittedName>
        <fullName evidence="1">8269_t:CDS:1</fullName>
    </submittedName>
</protein>
<evidence type="ECO:0000313" key="2">
    <source>
        <dbReference type="Proteomes" id="UP000789570"/>
    </source>
</evidence>
<comment type="caution">
    <text evidence="1">The sequence shown here is derived from an EMBL/GenBank/DDBJ whole genome shotgun (WGS) entry which is preliminary data.</text>
</comment>
<feature type="non-terminal residue" evidence="1">
    <location>
        <position position="1"/>
    </location>
</feature>
<dbReference type="Proteomes" id="UP000789570">
    <property type="component" value="Unassembled WGS sequence"/>
</dbReference>
<accession>A0A9N9CD20</accession>
<dbReference type="Gene3D" id="3.10.20.90">
    <property type="entry name" value="Phosphatidylinositol 3-kinase Catalytic Subunit, Chain A, domain 1"/>
    <property type="match status" value="1"/>
</dbReference>
<keyword evidence="2" id="KW-1185">Reference proteome</keyword>
<gene>
    <name evidence="1" type="ORF">FCALED_LOCUS8276</name>
</gene>
<dbReference type="InterPro" id="IPR029071">
    <property type="entry name" value="Ubiquitin-like_domsf"/>
</dbReference>
<reference evidence="1" key="1">
    <citation type="submission" date="2021-06" db="EMBL/GenBank/DDBJ databases">
        <authorList>
            <person name="Kallberg Y."/>
            <person name="Tangrot J."/>
            <person name="Rosling A."/>
        </authorList>
    </citation>
    <scope>NUCLEOTIDE SEQUENCE</scope>
    <source>
        <strain evidence="1">UK204</strain>
    </source>
</reference>
<organism evidence="1 2">
    <name type="scientific">Funneliformis caledonium</name>
    <dbReference type="NCBI Taxonomy" id="1117310"/>
    <lineage>
        <taxon>Eukaryota</taxon>
        <taxon>Fungi</taxon>
        <taxon>Fungi incertae sedis</taxon>
        <taxon>Mucoromycota</taxon>
        <taxon>Glomeromycotina</taxon>
        <taxon>Glomeromycetes</taxon>
        <taxon>Glomerales</taxon>
        <taxon>Glomeraceae</taxon>
        <taxon>Funneliformis</taxon>
    </lineage>
</organism>